<dbReference type="AlphaFoldDB" id="A0A559KE62"/>
<sequence>MNRLLIGFVLIASVLDAGLTDIGLRLHLIGEANPIMEFLYEHMYLGFYALKIALPLSLFFLAARIGKRLLIRGLLNLSVVVYVGILLMHYYWITSSLSVTV</sequence>
<keyword evidence="1" id="KW-1133">Transmembrane helix</keyword>
<gene>
    <name evidence="3" type="ORF">FPZ49_08485</name>
</gene>
<accession>A0A559KE62</accession>
<reference evidence="3 4" key="1">
    <citation type="submission" date="2019-07" db="EMBL/GenBank/DDBJ databases">
        <authorList>
            <person name="Kim J."/>
        </authorList>
    </citation>
    <scope>NUCLEOTIDE SEQUENCE [LARGE SCALE GENOMIC DNA]</scope>
    <source>
        <strain evidence="3 4">JC52</strain>
    </source>
</reference>
<dbReference type="OrthoDB" id="2884515at2"/>
<feature type="domain" description="DUF5658" evidence="2">
    <location>
        <begin position="8"/>
        <end position="94"/>
    </location>
</feature>
<keyword evidence="1" id="KW-0472">Membrane</keyword>
<evidence type="ECO:0000259" key="2">
    <source>
        <dbReference type="Pfam" id="PF18902"/>
    </source>
</evidence>
<evidence type="ECO:0000313" key="4">
    <source>
        <dbReference type="Proteomes" id="UP000317036"/>
    </source>
</evidence>
<dbReference type="Proteomes" id="UP000317036">
    <property type="component" value="Unassembled WGS sequence"/>
</dbReference>
<comment type="caution">
    <text evidence="3">The sequence shown here is derived from an EMBL/GenBank/DDBJ whole genome shotgun (WGS) entry which is preliminary data.</text>
</comment>
<proteinExistence type="predicted"/>
<keyword evidence="1" id="KW-0812">Transmembrane</keyword>
<evidence type="ECO:0000256" key="1">
    <source>
        <dbReference type="SAM" id="Phobius"/>
    </source>
</evidence>
<dbReference type="EMBL" id="VNJI01000008">
    <property type="protein sequence ID" value="TVY10422.1"/>
    <property type="molecule type" value="Genomic_DNA"/>
</dbReference>
<protein>
    <recommendedName>
        <fullName evidence="2">DUF5658 domain-containing protein</fullName>
    </recommendedName>
</protein>
<evidence type="ECO:0000313" key="3">
    <source>
        <dbReference type="EMBL" id="TVY10422.1"/>
    </source>
</evidence>
<keyword evidence="4" id="KW-1185">Reference proteome</keyword>
<name>A0A559KE62_9BACL</name>
<feature type="transmembrane region" description="Helical" evidence="1">
    <location>
        <begin position="74"/>
        <end position="93"/>
    </location>
</feature>
<dbReference type="Pfam" id="PF18902">
    <property type="entry name" value="DUF5658"/>
    <property type="match status" value="1"/>
</dbReference>
<dbReference type="InterPro" id="IPR043717">
    <property type="entry name" value="DUF5658"/>
</dbReference>
<organism evidence="3 4">
    <name type="scientific">Paenibacillus cremeus</name>
    <dbReference type="NCBI Taxonomy" id="2163881"/>
    <lineage>
        <taxon>Bacteria</taxon>
        <taxon>Bacillati</taxon>
        <taxon>Bacillota</taxon>
        <taxon>Bacilli</taxon>
        <taxon>Bacillales</taxon>
        <taxon>Paenibacillaceae</taxon>
        <taxon>Paenibacillus</taxon>
    </lineage>
</organism>
<feature type="transmembrane region" description="Helical" evidence="1">
    <location>
        <begin position="44"/>
        <end position="62"/>
    </location>
</feature>
<dbReference type="RefSeq" id="WP_144845496.1">
    <property type="nucleotide sequence ID" value="NZ_VNJI01000008.1"/>
</dbReference>